<reference evidence="2" key="1">
    <citation type="journal article" date="2019" name="Int. J. Syst. Evol. Microbiol.">
        <title>The Global Catalogue of Microorganisms (GCM) 10K type strain sequencing project: providing services to taxonomists for standard genome sequencing and annotation.</title>
        <authorList>
            <consortium name="The Broad Institute Genomics Platform"/>
            <consortium name="The Broad Institute Genome Sequencing Center for Infectious Disease"/>
            <person name="Wu L."/>
            <person name="Ma J."/>
        </authorList>
    </citation>
    <scope>NUCLEOTIDE SEQUENCE [LARGE SCALE GENOMIC DNA]</scope>
    <source>
        <strain evidence="2">JCM 17326</strain>
    </source>
</reference>
<gene>
    <name evidence="1" type="ORF">GCM10022419_009670</name>
</gene>
<organism evidence="1 2">
    <name type="scientific">Nonomuraea rosea</name>
    <dbReference type="NCBI Taxonomy" id="638574"/>
    <lineage>
        <taxon>Bacteria</taxon>
        <taxon>Bacillati</taxon>
        <taxon>Actinomycetota</taxon>
        <taxon>Actinomycetes</taxon>
        <taxon>Streptosporangiales</taxon>
        <taxon>Streptosporangiaceae</taxon>
        <taxon>Nonomuraea</taxon>
    </lineage>
</organism>
<evidence type="ECO:0000313" key="1">
    <source>
        <dbReference type="EMBL" id="GAA3532641.1"/>
    </source>
</evidence>
<comment type="caution">
    <text evidence="1">The sequence shown here is derived from an EMBL/GenBank/DDBJ whole genome shotgun (WGS) entry which is preliminary data.</text>
</comment>
<keyword evidence="2" id="KW-1185">Reference proteome</keyword>
<dbReference type="EMBL" id="BAABDQ010000002">
    <property type="protein sequence ID" value="GAA3532641.1"/>
    <property type="molecule type" value="Genomic_DNA"/>
</dbReference>
<name>A0ABP6VBI5_9ACTN</name>
<dbReference type="RefSeq" id="WP_345559055.1">
    <property type="nucleotide sequence ID" value="NZ_BAABDQ010000002.1"/>
</dbReference>
<evidence type="ECO:0000313" key="2">
    <source>
        <dbReference type="Proteomes" id="UP001500630"/>
    </source>
</evidence>
<proteinExistence type="predicted"/>
<sequence length="220" mass="24142">MDDGLAAAVGRLRETFARYPRRAVLEGCPHCRGSVLVDEHDLFSLTIGLGGTVGTGDDVKSLVPLLLERLATGDELVPSMVFSLLVQQGWRTWPPAEQEAVGGYLMVVWRLLLAEHPPRVGSFCDAAEFLGVAGGFSGSLGLFLHDWDAIRGSAADRHIADLVIGWVSGAQLPAAVLSWLHRDVVRDRLYDAFERDHDAPWADDLARAYDLLAWQVRSDR</sequence>
<dbReference type="Proteomes" id="UP001500630">
    <property type="component" value="Unassembled WGS sequence"/>
</dbReference>
<protein>
    <submittedName>
        <fullName evidence="1">Uncharacterized protein</fullName>
    </submittedName>
</protein>
<accession>A0ABP6VBI5</accession>